<evidence type="ECO:0000256" key="2">
    <source>
        <dbReference type="SAM" id="Phobius"/>
    </source>
</evidence>
<feature type="region of interest" description="Disordered" evidence="1">
    <location>
        <begin position="227"/>
        <end position="260"/>
    </location>
</feature>
<dbReference type="EMBL" id="LKEB01000023">
    <property type="protein sequence ID" value="ROW12944.1"/>
    <property type="molecule type" value="Genomic_DNA"/>
</dbReference>
<evidence type="ECO:0000256" key="1">
    <source>
        <dbReference type="SAM" id="MobiDB-lite"/>
    </source>
</evidence>
<feature type="transmembrane region" description="Helical" evidence="2">
    <location>
        <begin position="571"/>
        <end position="591"/>
    </location>
</feature>
<gene>
    <name evidence="3" type="ORF">VPNG_04674</name>
</gene>
<keyword evidence="2" id="KW-0472">Membrane</keyword>
<evidence type="ECO:0000313" key="4">
    <source>
        <dbReference type="Proteomes" id="UP000285146"/>
    </source>
</evidence>
<reference evidence="3 4" key="1">
    <citation type="submission" date="2015-09" db="EMBL/GenBank/DDBJ databases">
        <title>Host preference determinants of Valsa canker pathogens revealed by comparative genomics.</title>
        <authorList>
            <person name="Yin Z."/>
            <person name="Huang L."/>
        </authorList>
    </citation>
    <scope>NUCLEOTIDE SEQUENCE [LARGE SCALE GENOMIC DNA]</scope>
    <source>
        <strain evidence="3 4">SXYLt</strain>
    </source>
</reference>
<feature type="compositionally biased region" description="Low complexity" evidence="1">
    <location>
        <begin position="228"/>
        <end position="254"/>
    </location>
</feature>
<proteinExistence type="predicted"/>
<dbReference type="AlphaFoldDB" id="A0A423XAK4"/>
<keyword evidence="2" id="KW-1133">Transmembrane helix</keyword>
<keyword evidence="2" id="KW-0812">Transmembrane</keyword>
<dbReference type="Proteomes" id="UP000285146">
    <property type="component" value="Unassembled WGS sequence"/>
</dbReference>
<organism evidence="3 4">
    <name type="scientific">Cytospora leucostoma</name>
    <dbReference type="NCBI Taxonomy" id="1230097"/>
    <lineage>
        <taxon>Eukaryota</taxon>
        <taxon>Fungi</taxon>
        <taxon>Dikarya</taxon>
        <taxon>Ascomycota</taxon>
        <taxon>Pezizomycotina</taxon>
        <taxon>Sordariomycetes</taxon>
        <taxon>Sordariomycetidae</taxon>
        <taxon>Diaporthales</taxon>
        <taxon>Cytosporaceae</taxon>
        <taxon>Cytospora</taxon>
    </lineage>
</organism>
<protein>
    <submittedName>
        <fullName evidence="3">Uncharacterized protein</fullName>
    </submittedName>
</protein>
<dbReference type="OrthoDB" id="4587086at2759"/>
<dbReference type="STRING" id="1230097.A0A423XAK4"/>
<name>A0A423XAK4_9PEZI</name>
<evidence type="ECO:0000313" key="3">
    <source>
        <dbReference type="EMBL" id="ROW12944.1"/>
    </source>
</evidence>
<comment type="caution">
    <text evidence="3">The sequence shown here is derived from an EMBL/GenBank/DDBJ whole genome shotgun (WGS) entry which is preliminary data.</text>
</comment>
<keyword evidence="4" id="KW-1185">Reference proteome</keyword>
<accession>A0A423XAK4</accession>
<dbReference type="InParanoid" id="A0A423XAK4"/>
<sequence length="592" mass="64890">MMQAYLAMKGPGADMEDPLVKWIDKQEVEKRKEGESTLLGGAMNSIKERGEWNVRGPAVYDEDDKQRQAMFSYRRPKMQHLTIDAGCSDPDELEETHQSLDRQGDGWAEYAASEVSDDGEGGPADGRISPCTFAHWARGAKRWDAPGDKYKSIWEERETYDIPDRNMERLYDEEDGRTLSSPACSGYANTEPSILWSSPPMDPTLPYNFFNHLFDRMDPALMREVRKNNNNNNNNAATSPSPSPSPSWGASTPSRPEHYTASEVEAAVDKYWGAARTAGIVAAHRRDLALLRLEEAEAEAVNERYRRECRALGHENRRLADCLAARRGGRERRIMREVQGSISGLRYECGAKAAELAARVREYGGLRREFRGLLGVQRGLLAEFGKDTPEEVFEMFPGGSFLVSGLTPLFVLDNADLGGAEHPAVQLEALLLGVEDGVLLLVRLGRHEGGLVLVGVELLAGGVEPLQAVLLEGVEEDGLGHPEALVQVGQVLVLVRRLGRLELVLGHHGERPVQVVHAVDEVLGEALDGELARVLDLALGAVLEVAEVGDGAEALVLIVESSLLLQFRHGWVLSALGCWLGLGIGLALACLL</sequence>